<organism evidence="1 2">
    <name type="scientific">Trametes pubescens</name>
    <name type="common">White-rot fungus</name>
    <dbReference type="NCBI Taxonomy" id="154538"/>
    <lineage>
        <taxon>Eukaryota</taxon>
        <taxon>Fungi</taxon>
        <taxon>Dikarya</taxon>
        <taxon>Basidiomycota</taxon>
        <taxon>Agaricomycotina</taxon>
        <taxon>Agaricomycetes</taxon>
        <taxon>Polyporales</taxon>
        <taxon>Polyporaceae</taxon>
        <taxon>Trametes</taxon>
    </lineage>
</organism>
<comment type="caution">
    <text evidence="1">The sequence shown here is derived from an EMBL/GenBank/DDBJ whole genome shotgun (WGS) entry which is preliminary data.</text>
</comment>
<keyword evidence="2" id="KW-1185">Reference proteome</keyword>
<evidence type="ECO:0008006" key="3">
    <source>
        <dbReference type="Google" id="ProtNLM"/>
    </source>
</evidence>
<dbReference type="AlphaFoldDB" id="A0A1M2VYU2"/>
<dbReference type="EMBL" id="MNAD01000447">
    <property type="protein sequence ID" value="OJT12784.1"/>
    <property type="molecule type" value="Genomic_DNA"/>
</dbReference>
<dbReference type="InterPro" id="IPR011009">
    <property type="entry name" value="Kinase-like_dom_sf"/>
</dbReference>
<dbReference type="OrthoDB" id="2758081at2759"/>
<protein>
    <recommendedName>
        <fullName evidence="3">Protein kinase domain-containing protein</fullName>
    </recommendedName>
</protein>
<dbReference type="SUPFAM" id="SSF56112">
    <property type="entry name" value="Protein kinase-like (PK-like)"/>
    <property type="match status" value="1"/>
</dbReference>
<dbReference type="Gene3D" id="1.10.510.10">
    <property type="entry name" value="Transferase(Phosphotransferase) domain 1"/>
    <property type="match status" value="1"/>
</dbReference>
<name>A0A1M2VYU2_TRAPU</name>
<gene>
    <name evidence="1" type="ORF">TRAPUB_10619</name>
</gene>
<sequence length="197" mass="22239">MDVENMTKVPSWLMDHPELQGEASFSAQTNAVFATSAFEPPVRVVKIVEPGNQEAAIYRRLQRDPCRRNHTMPCEIIECEGQKTILIMPSAHNTETARMSKWTLSGILDVFLQVVEGVEYLHEQNIAHMPVWTAGWLRGGPISLTSERLDFSAWVRASSRQYPFATLKSLGLWIWATLTRTHGMFIVSGSYSNIRCG</sequence>
<evidence type="ECO:0000313" key="2">
    <source>
        <dbReference type="Proteomes" id="UP000184267"/>
    </source>
</evidence>
<evidence type="ECO:0000313" key="1">
    <source>
        <dbReference type="EMBL" id="OJT12784.1"/>
    </source>
</evidence>
<reference evidence="1 2" key="1">
    <citation type="submission" date="2016-10" db="EMBL/GenBank/DDBJ databases">
        <title>Genome sequence of the basidiomycete white-rot fungus Trametes pubescens.</title>
        <authorList>
            <person name="Makela M.R."/>
            <person name="Granchi Z."/>
            <person name="Peng M."/>
            <person name="De Vries R.P."/>
            <person name="Grigoriev I."/>
            <person name="Riley R."/>
            <person name="Hilden K."/>
        </authorList>
    </citation>
    <scope>NUCLEOTIDE SEQUENCE [LARGE SCALE GENOMIC DNA]</scope>
    <source>
        <strain evidence="1 2">FBCC735</strain>
    </source>
</reference>
<accession>A0A1M2VYU2</accession>
<dbReference type="Proteomes" id="UP000184267">
    <property type="component" value="Unassembled WGS sequence"/>
</dbReference>
<proteinExistence type="predicted"/>